<feature type="compositionally biased region" description="Polar residues" evidence="1">
    <location>
        <begin position="1"/>
        <end position="12"/>
    </location>
</feature>
<dbReference type="Proteomes" id="UP001303373">
    <property type="component" value="Chromosome 14"/>
</dbReference>
<sequence>MENESRPSSSFGLQRPLQTPPSPAGSYRRRVSYTPSYMSFQNGSAPISKPVPIVRKPSQPSRLPFKPERVLIIAIAGQPEPSVINSLSALLKKDSYSGIVIIGSINHATQIKKLKMDVLFLVGRLGKELEVQMHLKENWADLKDVLGGVRQIGSVMCYPFYQGTCTSETELLSFEQNELESSWRSSVGFLHSMARSTFPLLQKQKSETPPVFLLVDTPATSPTASLNKETCEALLKRLTKANTSNLVIEILAPEKETVEPKTKLSLDPPVELEIEADSNTFRGGESPTRLWNMWALQEQIDAA</sequence>
<reference evidence="2 3" key="1">
    <citation type="submission" date="2023-11" db="EMBL/GenBank/DDBJ databases">
        <title>An acidophilic fungus is an integral part of prey digestion in a carnivorous sundew plant.</title>
        <authorList>
            <person name="Tsai I.J."/>
        </authorList>
    </citation>
    <scope>NUCLEOTIDE SEQUENCE [LARGE SCALE GENOMIC DNA]</scope>
    <source>
        <strain evidence="2">169a</strain>
    </source>
</reference>
<feature type="region of interest" description="Disordered" evidence="1">
    <location>
        <begin position="1"/>
        <end position="29"/>
    </location>
</feature>
<dbReference type="AlphaFoldDB" id="A0AAQ3REC2"/>
<evidence type="ECO:0000256" key="1">
    <source>
        <dbReference type="SAM" id="MobiDB-lite"/>
    </source>
</evidence>
<evidence type="ECO:0000313" key="3">
    <source>
        <dbReference type="Proteomes" id="UP001303373"/>
    </source>
</evidence>
<dbReference type="EMBL" id="CP138593">
    <property type="protein sequence ID" value="WPH04963.1"/>
    <property type="molecule type" value="Genomic_DNA"/>
</dbReference>
<keyword evidence="3" id="KW-1185">Reference proteome</keyword>
<name>A0AAQ3REC2_9PEZI</name>
<proteinExistence type="predicted"/>
<accession>A0AAQ3REC2</accession>
<evidence type="ECO:0000313" key="2">
    <source>
        <dbReference type="EMBL" id="WPH04963.1"/>
    </source>
</evidence>
<protein>
    <submittedName>
        <fullName evidence="2">Uncharacterized protein</fullName>
    </submittedName>
</protein>
<gene>
    <name evidence="2" type="ORF">R9X50_00786000</name>
</gene>
<organism evidence="2 3">
    <name type="scientific">Acrodontium crateriforme</name>
    <dbReference type="NCBI Taxonomy" id="150365"/>
    <lineage>
        <taxon>Eukaryota</taxon>
        <taxon>Fungi</taxon>
        <taxon>Dikarya</taxon>
        <taxon>Ascomycota</taxon>
        <taxon>Pezizomycotina</taxon>
        <taxon>Dothideomycetes</taxon>
        <taxon>Dothideomycetidae</taxon>
        <taxon>Mycosphaerellales</taxon>
        <taxon>Teratosphaeriaceae</taxon>
        <taxon>Acrodontium</taxon>
    </lineage>
</organism>